<evidence type="ECO:0000313" key="11">
    <source>
        <dbReference type="EMBL" id="KTR41956.1"/>
    </source>
</evidence>
<feature type="active site" description="Proton donor" evidence="9">
    <location>
        <position position="186"/>
    </location>
</feature>
<name>A0ABR5S949_9MICO</name>
<keyword evidence="2 10" id="KW-0378">Hydrolase</keyword>
<dbReference type="Pfam" id="PF01341">
    <property type="entry name" value="Glyco_hydro_6"/>
    <property type="match status" value="1"/>
</dbReference>
<keyword evidence="5 10" id="KW-0119">Carbohydrate metabolism</keyword>
<evidence type="ECO:0000256" key="8">
    <source>
        <dbReference type="PROSITE-ProRule" id="PRU10056"/>
    </source>
</evidence>
<dbReference type="PROSITE" id="PS00655">
    <property type="entry name" value="GLYCOSYL_HYDROL_F6_1"/>
    <property type="match status" value="1"/>
</dbReference>
<keyword evidence="7 10" id="KW-0624">Polysaccharide degradation</keyword>
<dbReference type="PANTHER" id="PTHR34876:SF4">
    <property type="entry name" value="1,4-BETA-D-GLUCAN CELLOBIOHYDROLASE C-RELATED"/>
    <property type="match status" value="1"/>
</dbReference>
<dbReference type="InterPro" id="IPR016288">
    <property type="entry name" value="Beta_cellobiohydrolase"/>
</dbReference>
<dbReference type="PRINTS" id="PR00733">
    <property type="entry name" value="GLHYDRLASE6"/>
</dbReference>
<evidence type="ECO:0000256" key="10">
    <source>
        <dbReference type="RuleBase" id="RU361186"/>
    </source>
</evidence>
<sequence length="353" mass="36643">MVPAADGNRTGTMHSRTRTTVARALALVTALAATVAGTVVTAPTAASAAAVGPLPPAALHTATPGQVFAGGLFVQPDSQAAQAASALSTSGTATEAAAARTIAQQPVAIWLGEWYTGEALDRVIARNLAAAERVGRTPVFVTYAVPNRDCGGYSAGGLSPTAYAEWNRRIASDLRGHPAVVIVEPDSLSHLSSCTAERERRPGIIAGAVHEYAAAGVPTYLDGGNENWNAPELQATYLREAGIAEARGFFTNVANFYRVDGERAYAERLSAMTGGARYVIDTSRNARGWLGTWCNPTGAGLGRSPHVAAGRTRLDALLWIKTPGASDGTCNGGPAAGTWYPSYAIALVANRKR</sequence>
<feature type="signal peptide" evidence="10">
    <location>
        <begin position="1"/>
        <end position="48"/>
    </location>
</feature>
<evidence type="ECO:0000256" key="2">
    <source>
        <dbReference type="ARBA" id="ARBA00022801"/>
    </source>
</evidence>
<keyword evidence="3 10" id="KW-0136">Cellulose degradation</keyword>
<comment type="caution">
    <text evidence="11">The sequence shown here is derived from an EMBL/GenBank/DDBJ whole genome shotgun (WGS) entry which is preliminary data.</text>
</comment>
<feature type="active site" evidence="8">
    <location>
        <position position="149"/>
    </location>
</feature>
<evidence type="ECO:0000256" key="4">
    <source>
        <dbReference type="ARBA" id="ARBA00023157"/>
    </source>
</evidence>
<keyword evidence="4" id="KW-1015">Disulfide bond</keyword>
<evidence type="ECO:0000256" key="9">
    <source>
        <dbReference type="PROSITE-ProRule" id="PRU10057"/>
    </source>
</evidence>
<keyword evidence="6 10" id="KW-0326">Glycosidase</keyword>
<organism evidence="11 12">
    <name type="scientific">Curtobacterium oceanosedimentum</name>
    <dbReference type="NCBI Taxonomy" id="465820"/>
    <lineage>
        <taxon>Bacteria</taxon>
        <taxon>Bacillati</taxon>
        <taxon>Actinomycetota</taxon>
        <taxon>Actinomycetes</taxon>
        <taxon>Micrococcales</taxon>
        <taxon>Microbacteriaceae</taxon>
        <taxon>Curtobacterium</taxon>
    </lineage>
</organism>
<evidence type="ECO:0000256" key="3">
    <source>
        <dbReference type="ARBA" id="ARBA00023001"/>
    </source>
</evidence>
<evidence type="ECO:0000256" key="6">
    <source>
        <dbReference type="ARBA" id="ARBA00023295"/>
    </source>
</evidence>
<dbReference type="PANTHER" id="PTHR34876">
    <property type="match status" value="1"/>
</dbReference>
<comment type="similarity">
    <text evidence="10">Belongs to the glycosyl hydrolase family 6.</text>
</comment>
<gene>
    <name evidence="11" type="ORF">NS263_03365</name>
</gene>
<dbReference type="EC" id="3.2.1.-" evidence="10"/>
<evidence type="ECO:0000256" key="7">
    <source>
        <dbReference type="ARBA" id="ARBA00023326"/>
    </source>
</evidence>
<evidence type="ECO:0000256" key="1">
    <source>
        <dbReference type="ARBA" id="ARBA00022729"/>
    </source>
</evidence>
<dbReference type="EMBL" id="LDRB01000012">
    <property type="protein sequence ID" value="KTR41956.1"/>
    <property type="molecule type" value="Genomic_DNA"/>
</dbReference>
<proteinExistence type="inferred from homology"/>
<dbReference type="PIRSF" id="PIRSF001100">
    <property type="entry name" value="Beta_cellobiohydrolase"/>
    <property type="match status" value="1"/>
</dbReference>
<dbReference type="Proteomes" id="UP000078335">
    <property type="component" value="Unassembled WGS sequence"/>
</dbReference>
<protein>
    <recommendedName>
        <fullName evidence="10">Glucanase</fullName>
        <ecNumber evidence="10">3.2.1.-</ecNumber>
    </recommendedName>
</protein>
<evidence type="ECO:0000313" key="12">
    <source>
        <dbReference type="Proteomes" id="UP000078335"/>
    </source>
</evidence>
<dbReference type="Gene3D" id="3.20.20.40">
    <property type="entry name" value="1, 4-beta cellobiohydrolase"/>
    <property type="match status" value="1"/>
</dbReference>
<dbReference type="SUPFAM" id="SSF51989">
    <property type="entry name" value="Glycosyl hydrolases family 6, cellulases"/>
    <property type="match status" value="1"/>
</dbReference>
<feature type="chain" id="PRO_5044984992" description="Glucanase" evidence="10">
    <location>
        <begin position="49"/>
        <end position="353"/>
    </location>
</feature>
<dbReference type="PROSITE" id="PS00656">
    <property type="entry name" value="GLYCOSYL_HYDROL_F6_2"/>
    <property type="match status" value="1"/>
</dbReference>
<keyword evidence="12" id="KW-1185">Reference proteome</keyword>
<accession>A0ABR5S949</accession>
<keyword evidence="1 10" id="KW-0732">Signal</keyword>
<evidence type="ECO:0000256" key="5">
    <source>
        <dbReference type="ARBA" id="ARBA00023277"/>
    </source>
</evidence>
<dbReference type="InterPro" id="IPR001524">
    <property type="entry name" value="Glyco_hydro_6_CS"/>
</dbReference>
<dbReference type="InterPro" id="IPR036434">
    <property type="entry name" value="Beta_cellobiohydrolase_sf"/>
</dbReference>
<reference evidence="11 12" key="1">
    <citation type="journal article" date="2016" name="Front. Microbiol.">
        <title>Genomic Resource of Rice Seed Associated Bacteria.</title>
        <authorList>
            <person name="Midha S."/>
            <person name="Bansal K."/>
            <person name="Sharma S."/>
            <person name="Kumar N."/>
            <person name="Patil P.P."/>
            <person name="Chaudhry V."/>
            <person name="Patil P.B."/>
        </authorList>
    </citation>
    <scope>NUCLEOTIDE SEQUENCE [LARGE SCALE GENOMIC DNA]</scope>
    <source>
        <strain evidence="11 12">NS263</strain>
    </source>
</reference>